<gene>
    <name evidence="1" type="ORF">JN11_01686</name>
</gene>
<protein>
    <submittedName>
        <fullName evidence="1">Uncharacterized protein</fullName>
    </submittedName>
</protein>
<evidence type="ECO:0000313" key="2">
    <source>
        <dbReference type="Proteomes" id="UP000317010"/>
    </source>
</evidence>
<comment type="caution">
    <text evidence="1">The sequence shown here is derived from an EMBL/GenBank/DDBJ whole genome shotgun (WGS) entry which is preliminary data.</text>
</comment>
<evidence type="ECO:0000313" key="1">
    <source>
        <dbReference type="EMBL" id="TWJ01535.1"/>
    </source>
</evidence>
<dbReference type="EMBL" id="VLLI01000004">
    <property type="protein sequence ID" value="TWJ01535.1"/>
    <property type="molecule type" value="Genomic_DNA"/>
</dbReference>
<sequence>MRTKKLSFKGVKNALSRTELRNIMAGSSGGGGGGGTGGGCPIPCAPNCVNSVLVYCRNSSGANIGTTLATTCNSEGQLQACYTAGYSSTVSTNSDCTC</sequence>
<accession>A0A562U809</accession>
<proteinExistence type="predicted"/>
<dbReference type="AlphaFoldDB" id="A0A562U809"/>
<reference evidence="1 2" key="1">
    <citation type="submission" date="2019-07" db="EMBL/GenBank/DDBJ databases">
        <title>Genomic Encyclopedia of Archaeal and Bacterial Type Strains, Phase II (KMG-II): from individual species to whole genera.</title>
        <authorList>
            <person name="Goeker M."/>
        </authorList>
    </citation>
    <scope>NUCLEOTIDE SEQUENCE [LARGE SCALE GENOMIC DNA]</scope>
    <source>
        <strain evidence="1 2">ATCC BAA-1854</strain>
    </source>
</reference>
<keyword evidence="2" id="KW-1185">Reference proteome</keyword>
<organism evidence="1 2">
    <name type="scientific">Mucilaginibacter frigoritolerans</name>
    <dbReference type="NCBI Taxonomy" id="652788"/>
    <lineage>
        <taxon>Bacteria</taxon>
        <taxon>Pseudomonadati</taxon>
        <taxon>Bacteroidota</taxon>
        <taxon>Sphingobacteriia</taxon>
        <taxon>Sphingobacteriales</taxon>
        <taxon>Sphingobacteriaceae</taxon>
        <taxon>Mucilaginibacter</taxon>
    </lineage>
</organism>
<dbReference type="RefSeq" id="WP_144911554.1">
    <property type="nucleotide sequence ID" value="NZ_VLLI01000004.1"/>
</dbReference>
<name>A0A562U809_9SPHI</name>
<dbReference type="Proteomes" id="UP000317010">
    <property type="component" value="Unassembled WGS sequence"/>
</dbReference>